<reference evidence="1 2" key="1">
    <citation type="submission" date="2020-08" db="EMBL/GenBank/DDBJ databases">
        <authorList>
            <person name="Koutsovoulos G."/>
            <person name="Danchin GJ E."/>
        </authorList>
    </citation>
    <scope>NUCLEOTIDE SEQUENCE [LARGE SCALE GENOMIC DNA]</scope>
</reference>
<name>A0A6V7WUB8_MELEN</name>
<comment type="caution">
    <text evidence="1">The sequence shown here is derived from an EMBL/GenBank/DDBJ whole genome shotgun (WGS) entry which is preliminary data.</text>
</comment>
<evidence type="ECO:0000313" key="1">
    <source>
        <dbReference type="EMBL" id="CAD2190659.1"/>
    </source>
</evidence>
<dbReference type="Proteomes" id="UP000580250">
    <property type="component" value="Unassembled WGS sequence"/>
</dbReference>
<organism evidence="1 2">
    <name type="scientific">Meloidogyne enterolobii</name>
    <name type="common">Root-knot nematode worm</name>
    <name type="synonym">Meloidogyne mayaguensis</name>
    <dbReference type="NCBI Taxonomy" id="390850"/>
    <lineage>
        <taxon>Eukaryota</taxon>
        <taxon>Metazoa</taxon>
        <taxon>Ecdysozoa</taxon>
        <taxon>Nematoda</taxon>
        <taxon>Chromadorea</taxon>
        <taxon>Rhabditida</taxon>
        <taxon>Tylenchina</taxon>
        <taxon>Tylenchomorpha</taxon>
        <taxon>Tylenchoidea</taxon>
        <taxon>Meloidogynidae</taxon>
        <taxon>Meloidogyninae</taxon>
        <taxon>Meloidogyne</taxon>
    </lineage>
</organism>
<sequence>MGLNQEKYLQENTQYIGYDRVMPIQKRNGLVQFILDCCNSIVNQGNY</sequence>
<accession>A0A6V7WUB8</accession>
<protein>
    <submittedName>
        <fullName evidence="1">Uncharacterized protein</fullName>
    </submittedName>
</protein>
<dbReference type="AlphaFoldDB" id="A0A6V7WUB8"/>
<gene>
    <name evidence="1" type="ORF">MENT_LOCUS43461</name>
</gene>
<dbReference type="EMBL" id="CAJEWN010000821">
    <property type="protein sequence ID" value="CAD2190659.1"/>
    <property type="molecule type" value="Genomic_DNA"/>
</dbReference>
<evidence type="ECO:0000313" key="2">
    <source>
        <dbReference type="Proteomes" id="UP000580250"/>
    </source>
</evidence>
<proteinExistence type="predicted"/>